<evidence type="ECO:0000313" key="2">
    <source>
        <dbReference type="Proteomes" id="UP000037696"/>
    </source>
</evidence>
<sequence length="303" mass="34208">MYQQIKKNQTDMINSEPDGLSWEVVQRLHSLKRIQKSFRELGNDNGNTSNVEAIMAAYRSGDLVWDSNSVTFWVHGKLIGGPRKWKMDEFLTFSKEHGSLGVWVEGVDNYKPEPMNLFATLSPTFSGYDLHMFVISIRNPTTWRTNTWANTIHIPVLEDSGASQMKIFQSDRFTLEGMSGAPLPFTGTATFNTAAGDIESDSVVLHVNLVHNGQPMLPHWITVRSSVGREVGHGTTPPMGFRLSGIWVHHMLYCLSAPDNTGNIVTRMLKKMSINSYNHIIHFMRVQRRSMIPTTISHSAYIL</sequence>
<dbReference type="Proteomes" id="UP000037696">
    <property type="component" value="Unassembled WGS sequence"/>
</dbReference>
<accession>A0A0M9WF59</accession>
<name>A0A0M9WF59_9EURO</name>
<dbReference type="AlphaFoldDB" id="A0A0M9WF59"/>
<organism evidence="1 2">
    <name type="scientific">Penicillium nordicum</name>
    <dbReference type="NCBI Taxonomy" id="229535"/>
    <lineage>
        <taxon>Eukaryota</taxon>
        <taxon>Fungi</taxon>
        <taxon>Dikarya</taxon>
        <taxon>Ascomycota</taxon>
        <taxon>Pezizomycotina</taxon>
        <taxon>Eurotiomycetes</taxon>
        <taxon>Eurotiomycetidae</taxon>
        <taxon>Eurotiales</taxon>
        <taxon>Aspergillaceae</taxon>
        <taxon>Penicillium</taxon>
    </lineage>
</organism>
<dbReference type="OrthoDB" id="4326688at2759"/>
<dbReference type="EMBL" id="LHQQ01000109">
    <property type="protein sequence ID" value="KOS42319.1"/>
    <property type="molecule type" value="Genomic_DNA"/>
</dbReference>
<gene>
    <name evidence="1" type="ORF">ACN38_g6794</name>
</gene>
<reference evidence="1 2" key="1">
    <citation type="submission" date="2015-08" db="EMBL/GenBank/DDBJ databases">
        <title>Genome sequencing of Penicillium nordicum.</title>
        <authorList>
            <person name="Nguyen H.D."/>
            <person name="Seifert K.A."/>
        </authorList>
    </citation>
    <scope>NUCLEOTIDE SEQUENCE [LARGE SCALE GENOMIC DNA]</scope>
    <source>
        <strain evidence="1 2">DAOMC 185683</strain>
    </source>
</reference>
<dbReference type="STRING" id="229535.A0A0M9WF59"/>
<comment type="caution">
    <text evidence="1">The sequence shown here is derived from an EMBL/GenBank/DDBJ whole genome shotgun (WGS) entry which is preliminary data.</text>
</comment>
<protein>
    <submittedName>
        <fullName evidence="1">Uncharacterized protein</fullName>
    </submittedName>
</protein>
<proteinExistence type="predicted"/>
<keyword evidence="2" id="KW-1185">Reference proteome</keyword>
<evidence type="ECO:0000313" key="1">
    <source>
        <dbReference type="EMBL" id="KOS42319.1"/>
    </source>
</evidence>